<feature type="domain" description="Protein kinase" evidence="16">
    <location>
        <begin position="665"/>
        <end position="950"/>
    </location>
</feature>
<dbReference type="InterPro" id="IPR032675">
    <property type="entry name" value="LRR_dom_sf"/>
</dbReference>
<evidence type="ECO:0000259" key="16">
    <source>
        <dbReference type="PROSITE" id="PS50011"/>
    </source>
</evidence>
<dbReference type="GO" id="GO:0004674">
    <property type="term" value="F:protein serine/threonine kinase activity"/>
    <property type="evidence" value="ECO:0007669"/>
    <property type="project" value="UniProtKB-KW"/>
</dbReference>
<gene>
    <name evidence="17" type="ORF">CBR_g4001</name>
</gene>
<evidence type="ECO:0000313" key="18">
    <source>
        <dbReference type="Proteomes" id="UP000265515"/>
    </source>
</evidence>
<dbReference type="PANTHER" id="PTHR45631">
    <property type="entry name" value="OS07G0107800 PROTEIN-RELATED"/>
    <property type="match status" value="1"/>
</dbReference>
<evidence type="ECO:0000256" key="14">
    <source>
        <dbReference type="SAM" id="Phobius"/>
    </source>
</evidence>
<dbReference type="SUPFAM" id="SSF52058">
    <property type="entry name" value="L domain-like"/>
    <property type="match status" value="1"/>
</dbReference>
<keyword evidence="10 14" id="KW-0472">Membrane</keyword>
<dbReference type="SUPFAM" id="SSF56112">
    <property type="entry name" value="Protein kinase-like (PK-like)"/>
    <property type="match status" value="1"/>
</dbReference>
<organism evidence="17 18">
    <name type="scientific">Chara braunii</name>
    <name type="common">Braun's stonewort</name>
    <dbReference type="NCBI Taxonomy" id="69332"/>
    <lineage>
        <taxon>Eukaryota</taxon>
        <taxon>Viridiplantae</taxon>
        <taxon>Streptophyta</taxon>
        <taxon>Charophyceae</taxon>
        <taxon>Charales</taxon>
        <taxon>Characeae</taxon>
        <taxon>Chara</taxon>
    </lineage>
</organism>
<dbReference type="InterPro" id="IPR008271">
    <property type="entry name" value="Ser/Thr_kinase_AS"/>
</dbReference>
<keyword evidence="9 14" id="KW-1133">Transmembrane helix</keyword>
<evidence type="ECO:0000256" key="10">
    <source>
        <dbReference type="ARBA" id="ARBA00023136"/>
    </source>
</evidence>
<keyword evidence="8 12" id="KW-0067">ATP-binding</keyword>
<dbReference type="InterPro" id="IPR017441">
    <property type="entry name" value="Protein_kinase_ATP_BS"/>
</dbReference>
<evidence type="ECO:0000256" key="9">
    <source>
        <dbReference type="ARBA" id="ARBA00022989"/>
    </source>
</evidence>
<sequence>MVLVSILLVTSVPIAVSGQQSSGVETFINCGGEAITDTWGRTWTADSQVPADGNVLETTAQDVLPPSQPRALPMADPMPYRTARFFRSNVSYTFPSPAGTNFFLRLHFTTAYMGPEAAAFAPKNCSFNVYVNDTLVLAGYSPLAKAQSIPEKPNPINQVVIEELILTSQDGTIAVSLSPISEAHYGFICGIEAVSTAGLYDKSLPPAYSGHTVRRINCGSTNDEVPPIRAGDRTMRWWSIDSECQTGVPLSTSAIGVTGDRDPFYVPVDVLRTWRYNDKDGVSYIFLALEKSRSYLVRLYFFEALGETRRREMNITVRGFGPAASAGDEATVTNYDVVRDGGRLAPAVVDLIFFLNSTTDLQIILWISEWTEIPEATVSGIEIIKLGRNGELTLADSGRVPESIIAGTFPTVDAGPVLLSFAEYPGNSELLSDWVKSNAEGFTNPCYPRAWSMIECTYGAVTAIDLSTARGVAGPIPARLGDLSALRELILSNQKFTGPIPDSLADLVHLEKLKLDGNIGLNGSVPASFGRLSKLEEFDVSGTVVGGPVPTALLDSPSLSVVAGESDLCAAGDATQKRLLKQCPEESEPPFRGRIVAAILGAVAGACVLVGAGVFVYFRKCRDDSFFGMMSSSDSGDAAKSMGPQTMKLGRPFTFAEIVKATNNFDHRRVLGSGGFGSVYEGHLPDGTVVAIKRGSAESRQGIREFQTEIRTLSNLRHRHLVSLVGYCEENGEMILVYEYMANGSLRDHLYADDEEWSLTKSSRQFVLDWRQRLMICVGAAKGLDYLHSGAQEMIIHRDVKSTNILLDDEWVAKVADFGLSKLGPSMNETHVSTVVKGSFGYLDPAYFKSQQLTEKSDVYSFGVVLLEVITARPPISQGAPGEQVSLVDWAKPSLLAGRVEEIVDQRLTNSYDVQSLRKVAEVALRCLNENREARPSMASVLPGLEDALILQETSGSVILDLPPRPPGSAHRSNLHPGQRVGLHDDNTPSSTNSADFHPYGASHHSHPLSSVSINHSHLHSVVSENPDYHNMDDDSMSGASDPPSMASPLTALHSVPSAELDMKCKRINLRPQAFSCYKDGYASSSILVRTWVCISTVVVAPAETDMNASSGSDLALHLMVLVATSSSRENEKRAKQGQLRAC</sequence>
<evidence type="ECO:0000256" key="6">
    <source>
        <dbReference type="ARBA" id="ARBA00022741"/>
    </source>
</evidence>
<dbReference type="EMBL" id="BFEA01000112">
    <property type="protein sequence ID" value="GBG69302.1"/>
    <property type="molecule type" value="Genomic_DNA"/>
</dbReference>
<protein>
    <recommendedName>
        <fullName evidence="16">Protein kinase domain-containing protein</fullName>
    </recommendedName>
</protein>
<feature type="chain" id="PRO_5017369323" description="Protein kinase domain-containing protein" evidence="15">
    <location>
        <begin position="19"/>
        <end position="1143"/>
    </location>
</feature>
<keyword evidence="4 14" id="KW-0812">Transmembrane</keyword>
<dbReference type="FunFam" id="3.30.200.20:FF:000039">
    <property type="entry name" value="receptor-like protein kinase FERONIA"/>
    <property type="match status" value="1"/>
</dbReference>
<evidence type="ECO:0000256" key="3">
    <source>
        <dbReference type="ARBA" id="ARBA00022679"/>
    </source>
</evidence>
<dbReference type="PROSITE" id="PS00107">
    <property type="entry name" value="PROTEIN_KINASE_ATP"/>
    <property type="match status" value="1"/>
</dbReference>
<dbReference type="GO" id="GO:0016020">
    <property type="term" value="C:membrane"/>
    <property type="evidence" value="ECO:0007669"/>
    <property type="project" value="UniProtKB-SubCell"/>
</dbReference>
<dbReference type="InterPro" id="IPR000719">
    <property type="entry name" value="Prot_kinase_dom"/>
</dbReference>
<evidence type="ECO:0000256" key="13">
    <source>
        <dbReference type="SAM" id="MobiDB-lite"/>
    </source>
</evidence>
<feature type="region of interest" description="Disordered" evidence="13">
    <location>
        <begin position="961"/>
        <end position="1011"/>
    </location>
</feature>
<feature type="region of interest" description="Disordered" evidence="13">
    <location>
        <begin position="1024"/>
        <end position="1046"/>
    </location>
</feature>
<dbReference type="CDD" id="cd14066">
    <property type="entry name" value="STKc_IRAK"/>
    <property type="match status" value="1"/>
</dbReference>
<dbReference type="Pfam" id="PF11721">
    <property type="entry name" value="Malectin"/>
    <property type="match status" value="1"/>
</dbReference>
<evidence type="ECO:0000256" key="15">
    <source>
        <dbReference type="SAM" id="SignalP"/>
    </source>
</evidence>
<dbReference type="InterPro" id="IPR011009">
    <property type="entry name" value="Kinase-like_dom_sf"/>
</dbReference>
<dbReference type="OrthoDB" id="4062651at2759"/>
<dbReference type="InterPro" id="IPR001245">
    <property type="entry name" value="Ser-Thr/Tyr_kinase_cat_dom"/>
</dbReference>
<evidence type="ECO:0000313" key="17">
    <source>
        <dbReference type="EMBL" id="GBG69302.1"/>
    </source>
</evidence>
<evidence type="ECO:0000256" key="1">
    <source>
        <dbReference type="ARBA" id="ARBA00004479"/>
    </source>
</evidence>
<accession>A0A388KGY3</accession>
<dbReference type="Gramene" id="GBG69302">
    <property type="protein sequence ID" value="GBG69302"/>
    <property type="gene ID" value="CBR_g4001"/>
</dbReference>
<dbReference type="PROSITE" id="PS00108">
    <property type="entry name" value="PROTEIN_KINASE_ST"/>
    <property type="match status" value="1"/>
</dbReference>
<keyword evidence="6 12" id="KW-0547">Nucleotide-binding</keyword>
<keyword evidence="18" id="KW-1185">Reference proteome</keyword>
<evidence type="ECO:0000256" key="7">
    <source>
        <dbReference type="ARBA" id="ARBA00022777"/>
    </source>
</evidence>
<dbReference type="GO" id="GO:0005524">
    <property type="term" value="F:ATP binding"/>
    <property type="evidence" value="ECO:0007669"/>
    <property type="project" value="UniProtKB-UniRule"/>
</dbReference>
<feature type="signal peptide" evidence="15">
    <location>
        <begin position="1"/>
        <end position="18"/>
    </location>
</feature>
<dbReference type="AlphaFoldDB" id="A0A388KGY3"/>
<reference evidence="17 18" key="1">
    <citation type="journal article" date="2018" name="Cell">
        <title>The Chara Genome: Secondary Complexity and Implications for Plant Terrestrialization.</title>
        <authorList>
            <person name="Nishiyama T."/>
            <person name="Sakayama H."/>
            <person name="Vries J.D."/>
            <person name="Buschmann H."/>
            <person name="Saint-Marcoux D."/>
            <person name="Ullrich K.K."/>
            <person name="Haas F.B."/>
            <person name="Vanderstraeten L."/>
            <person name="Becker D."/>
            <person name="Lang D."/>
            <person name="Vosolsobe S."/>
            <person name="Rombauts S."/>
            <person name="Wilhelmsson P.K.I."/>
            <person name="Janitza P."/>
            <person name="Kern R."/>
            <person name="Heyl A."/>
            <person name="Rumpler F."/>
            <person name="Villalobos L.I.A.C."/>
            <person name="Clay J.M."/>
            <person name="Skokan R."/>
            <person name="Toyoda A."/>
            <person name="Suzuki Y."/>
            <person name="Kagoshima H."/>
            <person name="Schijlen E."/>
            <person name="Tajeshwar N."/>
            <person name="Catarino B."/>
            <person name="Hetherington A.J."/>
            <person name="Saltykova A."/>
            <person name="Bonnot C."/>
            <person name="Breuninger H."/>
            <person name="Symeonidi A."/>
            <person name="Radhakrishnan G.V."/>
            <person name="Van Nieuwerburgh F."/>
            <person name="Deforce D."/>
            <person name="Chang C."/>
            <person name="Karol K.G."/>
            <person name="Hedrich R."/>
            <person name="Ulvskov P."/>
            <person name="Glockner G."/>
            <person name="Delwiche C.F."/>
            <person name="Petrasek J."/>
            <person name="Van de Peer Y."/>
            <person name="Friml J."/>
            <person name="Beilby M."/>
            <person name="Dolan L."/>
            <person name="Kohara Y."/>
            <person name="Sugano S."/>
            <person name="Fujiyama A."/>
            <person name="Delaux P.-M."/>
            <person name="Quint M."/>
            <person name="TheiBen G."/>
            <person name="Hagemann M."/>
            <person name="Harholt J."/>
            <person name="Dunand C."/>
            <person name="Zachgo S."/>
            <person name="Langdale J."/>
            <person name="Maumus F."/>
            <person name="Straeten D.V.D."/>
            <person name="Gould S.B."/>
            <person name="Rensing S.A."/>
        </authorList>
    </citation>
    <scope>NUCLEOTIDE SEQUENCE [LARGE SCALE GENOMIC DNA]</scope>
    <source>
        <strain evidence="17 18">S276</strain>
    </source>
</reference>
<dbReference type="Pfam" id="PF07714">
    <property type="entry name" value="PK_Tyr_Ser-Thr"/>
    <property type="match status" value="1"/>
</dbReference>
<evidence type="ECO:0000256" key="4">
    <source>
        <dbReference type="ARBA" id="ARBA00022692"/>
    </source>
</evidence>
<dbReference type="Gene3D" id="3.30.200.20">
    <property type="entry name" value="Phosphorylase Kinase, domain 1"/>
    <property type="match status" value="1"/>
</dbReference>
<keyword evidence="3" id="KW-0808">Transferase</keyword>
<keyword evidence="7" id="KW-0418">Kinase</keyword>
<evidence type="ECO:0000256" key="5">
    <source>
        <dbReference type="ARBA" id="ARBA00022729"/>
    </source>
</evidence>
<comment type="subcellular location">
    <subcellularLocation>
        <location evidence="1">Membrane</location>
        <topology evidence="1">Single-pass type I membrane protein</topology>
    </subcellularLocation>
</comment>
<dbReference type="Gene3D" id="2.60.120.430">
    <property type="entry name" value="Galactose-binding lectin"/>
    <property type="match status" value="2"/>
</dbReference>
<dbReference type="Proteomes" id="UP000265515">
    <property type="component" value="Unassembled WGS sequence"/>
</dbReference>
<evidence type="ECO:0000256" key="12">
    <source>
        <dbReference type="PROSITE-ProRule" id="PRU10141"/>
    </source>
</evidence>
<evidence type="ECO:0000256" key="8">
    <source>
        <dbReference type="ARBA" id="ARBA00022840"/>
    </source>
</evidence>
<keyword evidence="2" id="KW-0723">Serine/threonine-protein kinase</keyword>
<dbReference type="PROSITE" id="PS50011">
    <property type="entry name" value="PROTEIN_KINASE_DOM"/>
    <property type="match status" value="1"/>
</dbReference>
<dbReference type="STRING" id="69332.A0A388KGY3"/>
<evidence type="ECO:0000256" key="11">
    <source>
        <dbReference type="ARBA" id="ARBA00023180"/>
    </source>
</evidence>
<dbReference type="Gene3D" id="3.80.10.10">
    <property type="entry name" value="Ribonuclease Inhibitor"/>
    <property type="match status" value="1"/>
</dbReference>
<evidence type="ECO:0000256" key="2">
    <source>
        <dbReference type="ARBA" id="ARBA00022527"/>
    </source>
</evidence>
<feature type="binding site" evidence="12">
    <location>
        <position position="693"/>
    </location>
    <ligand>
        <name>ATP</name>
        <dbReference type="ChEBI" id="CHEBI:30616"/>
    </ligand>
</feature>
<dbReference type="Gene3D" id="1.10.510.10">
    <property type="entry name" value="Transferase(Phosphotransferase) domain 1"/>
    <property type="match status" value="1"/>
</dbReference>
<dbReference type="SMART" id="SM00220">
    <property type="entry name" value="S_TKc"/>
    <property type="match status" value="1"/>
</dbReference>
<proteinExistence type="predicted"/>
<dbReference type="FunFam" id="1.10.510.10:FF:000252">
    <property type="entry name" value="Receptor-like protein kinase FERONIA"/>
    <property type="match status" value="1"/>
</dbReference>
<dbReference type="InterPro" id="IPR021720">
    <property type="entry name" value="Malectin_dom"/>
</dbReference>
<feature type="transmembrane region" description="Helical" evidence="14">
    <location>
        <begin position="595"/>
        <end position="618"/>
    </location>
</feature>
<name>A0A388KGY3_CHABU</name>
<comment type="caution">
    <text evidence="17">The sequence shown here is derived from an EMBL/GenBank/DDBJ whole genome shotgun (WGS) entry which is preliminary data.</text>
</comment>
<keyword evidence="11" id="KW-0325">Glycoprotein</keyword>
<keyword evidence="5 15" id="KW-0732">Signal</keyword>